<evidence type="ECO:0000313" key="23">
    <source>
        <dbReference type="EMBL" id="MPC27697.1"/>
    </source>
</evidence>
<dbReference type="PROSITE" id="PS51462">
    <property type="entry name" value="NUDIX"/>
    <property type="match status" value="1"/>
</dbReference>
<evidence type="ECO:0000256" key="11">
    <source>
        <dbReference type="ARBA" id="ARBA00026103"/>
    </source>
</evidence>
<dbReference type="PRINTS" id="PR01403">
    <property type="entry name" value="8OXTPHPHTASE"/>
</dbReference>
<dbReference type="SUPFAM" id="SSF55811">
    <property type="entry name" value="Nudix"/>
    <property type="match status" value="1"/>
</dbReference>
<evidence type="ECO:0000256" key="20">
    <source>
        <dbReference type="ARBA" id="ARBA00049032"/>
    </source>
</evidence>
<evidence type="ECO:0000256" key="19">
    <source>
        <dbReference type="ARBA" id="ARBA00048894"/>
    </source>
</evidence>
<evidence type="ECO:0000256" key="4">
    <source>
        <dbReference type="ARBA" id="ARBA00022723"/>
    </source>
</evidence>
<evidence type="ECO:0000256" key="21">
    <source>
        <dbReference type="ARBA" id="ARBA00053094"/>
    </source>
</evidence>
<comment type="cofactor">
    <cofactor evidence="1">
        <name>Mg(2+)</name>
        <dbReference type="ChEBI" id="CHEBI:18420"/>
    </cofactor>
</comment>
<dbReference type="EMBL" id="VSRR010001790">
    <property type="protein sequence ID" value="MPC27697.1"/>
    <property type="molecule type" value="Genomic_DNA"/>
</dbReference>
<evidence type="ECO:0000256" key="17">
    <source>
        <dbReference type="ARBA" id="ARBA00032071"/>
    </source>
</evidence>
<dbReference type="InterPro" id="IPR013528">
    <property type="entry name" value="HMG_CoA_synth_N"/>
</dbReference>
<comment type="similarity">
    <text evidence="2">Belongs to the Nudix hydrolase family.</text>
</comment>
<dbReference type="AlphaFoldDB" id="A0A5B7E2Z0"/>
<comment type="catalytic activity">
    <reaction evidence="18">
        <text>N(6)-methyl-ATP + H2O = N(6)-methyl-AMP + diphosphate + H(+)</text>
        <dbReference type="Rhea" id="RHEA:67608"/>
        <dbReference type="ChEBI" id="CHEBI:15377"/>
        <dbReference type="ChEBI" id="CHEBI:15378"/>
        <dbReference type="ChEBI" id="CHEBI:33019"/>
        <dbReference type="ChEBI" id="CHEBI:144842"/>
        <dbReference type="ChEBI" id="CHEBI:172873"/>
    </reaction>
    <physiologicalReaction direction="left-to-right" evidence="18">
        <dbReference type="Rhea" id="RHEA:67609"/>
    </physiologicalReaction>
</comment>
<evidence type="ECO:0000256" key="12">
    <source>
        <dbReference type="ARBA" id="ARBA00026218"/>
    </source>
</evidence>
<dbReference type="GO" id="GO:0005737">
    <property type="term" value="C:cytoplasm"/>
    <property type="evidence" value="ECO:0007669"/>
    <property type="project" value="TreeGrafter"/>
</dbReference>
<dbReference type="Gene3D" id="3.90.79.10">
    <property type="entry name" value="Nucleoside Triphosphate Pyrophosphohydrolase"/>
    <property type="match status" value="2"/>
</dbReference>
<comment type="catalytic activity">
    <reaction evidence="19">
        <text>O(6)-methyl-dGTP + H2O = O(6)-methyl-dGMP + diphosphate + H(+)</text>
        <dbReference type="Rhea" id="RHEA:67600"/>
        <dbReference type="ChEBI" id="CHEBI:15377"/>
        <dbReference type="ChEBI" id="CHEBI:15378"/>
        <dbReference type="ChEBI" id="CHEBI:33019"/>
        <dbReference type="ChEBI" id="CHEBI:169974"/>
        <dbReference type="ChEBI" id="CHEBI:169975"/>
    </reaction>
    <physiologicalReaction direction="left-to-right" evidence="19">
        <dbReference type="Rhea" id="RHEA:67601"/>
    </physiologicalReaction>
</comment>
<evidence type="ECO:0000256" key="14">
    <source>
        <dbReference type="ARBA" id="ARBA00030634"/>
    </source>
</evidence>
<evidence type="ECO:0000256" key="3">
    <source>
        <dbReference type="ARBA" id="ARBA00011245"/>
    </source>
</evidence>
<evidence type="ECO:0000259" key="22">
    <source>
        <dbReference type="PROSITE" id="PS51462"/>
    </source>
</evidence>
<keyword evidence="5" id="KW-0378">Hydrolase</keyword>
<dbReference type="GO" id="GO:0016746">
    <property type="term" value="F:acyltransferase activity"/>
    <property type="evidence" value="ECO:0007669"/>
    <property type="project" value="InterPro"/>
</dbReference>
<evidence type="ECO:0000256" key="16">
    <source>
        <dbReference type="ARBA" id="ARBA00031927"/>
    </source>
</evidence>
<comment type="catalytic activity">
    <reaction evidence="9">
        <text>8-oxo-dGTP + H2O = 8-oxo-dGMP + diphosphate + H(+)</text>
        <dbReference type="Rhea" id="RHEA:31575"/>
        <dbReference type="ChEBI" id="CHEBI:15377"/>
        <dbReference type="ChEBI" id="CHEBI:15378"/>
        <dbReference type="ChEBI" id="CHEBI:33019"/>
        <dbReference type="ChEBI" id="CHEBI:63224"/>
        <dbReference type="ChEBI" id="CHEBI:77896"/>
    </reaction>
    <physiologicalReaction direction="left-to-right" evidence="9">
        <dbReference type="Rhea" id="RHEA:31576"/>
    </physiologicalReaction>
</comment>
<dbReference type="GO" id="GO:0046872">
    <property type="term" value="F:metal ion binding"/>
    <property type="evidence" value="ECO:0007669"/>
    <property type="project" value="UniProtKB-KW"/>
</dbReference>
<protein>
    <recommendedName>
        <fullName evidence="12">Oxidized purine nucleoside triphosphate hydrolase</fullName>
        <ecNumber evidence="11">3.6.1.56</ecNumber>
    </recommendedName>
    <alternativeName>
        <fullName evidence="16">2-hydroxy-dATP diphosphatase</fullName>
    </alternativeName>
    <alternativeName>
        <fullName evidence="15">7,8-dihydro-8-oxoguanine triphosphatase</fullName>
    </alternativeName>
    <alternativeName>
        <fullName evidence="14">8-oxo-dGTPase</fullName>
    </alternativeName>
    <alternativeName>
        <fullName evidence="17">Methylated purine nucleoside triphosphate hydrolase</fullName>
    </alternativeName>
    <alternativeName>
        <fullName evidence="13">Nucleoside diphosphate-linked moiety X motif 1</fullName>
    </alternativeName>
</protein>
<sequence length="320" mass="35282">MSQYIRKLYTIIFVREGTRVLLGYKKRGFGQGRWNGFGGKVESGETVKEGAVSYVDVFVMKPGKESTGGELKEEAGIDVPHQDVEKVADLEFTFEGEKTLMHVHVFLVKAFTGMPTESEEMRPRWFSMEELPFSDMWPDDPMWLPVVLRGGKVRAAFHFRGHNDILSQRIEEGRCLAWASGDLASDVFSFAPDNSTEDPLDFPIRVWAQARPPEETAAPVGVDDVKKGKYTIGLGQTKMGFCSDREDINSLCLTVLSRLMERTGVGRYAVAIAGDIAVYATGAARPTGGAGAVAMLVGPHAPLIMERGKWPCQFGSLLPK</sequence>
<evidence type="ECO:0000256" key="18">
    <source>
        <dbReference type="ARBA" id="ARBA00048002"/>
    </source>
</evidence>
<comment type="catalytic activity">
    <reaction evidence="20">
        <text>N(6)-methyl-dATP + H2O = N(6)-methyl-dAMP + diphosphate + H(+)</text>
        <dbReference type="Rhea" id="RHEA:67604"/>
        <dbReference type="ChEBI" id="CHEBI:15377"/>
        <dbReference type="ChEBI" id="CHEBI:15378"/>
        <dbReference type="ChEBI" id="CHEBI:33019"/>
        <dbReference type="ChEBI" id="CHEBI:169976"/>
        <dbReference type="ChEBI" id="CHEBI:172872"/>
    </reaction>
    <physiologicalReaction direction="left-to-right" evidence="20">
        <dbReference type="Rhea" id="RHEA:67605"/>
    </physiologicalReaction>
</comment>
<dbReference type="GO" id="GO:0008828">
    <property type="term" value="F:dATP diphosphatase activity"/>
    <property type="evidence" value="ECO:0007669"/>
    <property type="project" value="UniProtKB-EC"/>
</dbReference>
<keyword evidence="4" id="KW-0479">Metal-binding</keyword>
<dbReference type="InterPro" id="IPR003563">
    <property type="entry name" value="8ODP"/>
</dbReference>
<dbReference type="CDD" id="cd03427">
    <property type="entry name" value="NUDIX_MTH1_Nudt1"/>
    <property type="match status" value="1"/>
</dbReference>
<comment type="function">
    <text evidence="21">Oxidized purine nucleoside triphosphate hydrolase which is a prominent sanitizer of the oxidized nucleotide pool. Catalyzes the hydrolysis of 2-oxo-dATP (2-hydroxy-dATP) into 2-oxo-dAMP. Also has a significant hydrolase activity toward 2-oxo-ATP, 8-oxo-dGTP and 8-oxo-dATP. Through the hydrolysis of oxidized purine nucleoside triphosphates, prevents their incorporation into DNA and the subsequent transversions A:T to C:G and G:C to T:A. Also catalyzes the hydrolysis of methylated purine nucleoside triphosphate preventing their integration into DNA. Through this antimutagenic activity protects cells from oxidative stress.</text>
</comment>
<evidence type="ECO:0000313" key="24">
    <source>
        <dbReference type="Proteomes" id="UP000324222"/>
    </source>
</evidence>
<comment type="caution">
    <text evidence="23">The sequence shown here is derived from an EMBL/GenBank/DDBJ whole genome shotgun (WGS) entry which is preliminary data.</text>
</comment>
<evidence type="ECO:0000256" key="1">
    <source>
        <dbReference type="ARBA" id="ARBA00001946"/>
    </source>
</evidence>
<reference evidence="23 24" key="1">
    <citation type="submission" date="2019-05" db="EMBL/GenBank/DDBJ databases">
        <title>Another draft genome of Portunus trituberculatus and its Hox gene families provides insights of decapod evolution.</title>
        <authorList>
            <person name="Jeong J.-H."/>
            <person name="Song I."/>
            <person name="Kim S."/>
            <person name="Choi T."/>
            <person name="Kim D."/>
            <person name="Ryu S."/>
            <person name="Kim W."/>
        </authorList>
    </citation>
    <scope>NUCLEOTIDE SEQUENCE [LARGE SCALE GENOMIC DNA]</scope>
    <source>
        <tissue evidence="23">Muscle</tissue>
    </source>
</reference>
<dbReference type="EC" id="3.6.1.56" evidence="11"/>
<feature type="domain" description="Nudix hydrolase" evidence="22">
    <location>
        <begin position="3"/>
        <end position="152"/>
    </location>
</feature>
<evidence type="ECO:0000256" key="13">
    <source>
        <dbReference type="ARBA" id="ARBA00029673"/>
    </source>
</evidence>
<gene>
    <name evidence="23" type="primary">Nudt1</name>
    <name evidence="23" type="ORF">E2C01_020876</name>
</gene>
<evidence type="ECO:0000256" key="15">
    <source>
        <dbReference type="ARBA" id="ARBA00030682"/>
    </source>
</evidence>
<evidence type="ECO:0000256" key="6">
    <source>
        <dbReference type="ARBA" id="ARBA00022842"/>
    </source>
</evidence>
<accession>A0A5B7E2Z0</accession>
<evidence type="ECO:0000256" key="8">
    <source>
        <dbReference type="ARBA" id="ARBA00024459"/>
    </source>
</evidence>
<dbReference type="Proteomes" id="UP000324222">
    <property type="component" value="Unassembled WGS sequence"/>
</dbReference>
<dbReference type="PANTHER" id="PTHR43758">
    <property type="entry name" value="7,8-DIHYDRO-8-OXOGUANINE TRIPHOSPHATASE"/>
    <property type="match status" value="1"/>
</dbReference>
<organism evidence="23 24">
    <name type="scientific">Portunus trituberculatus</name>
    <name type="common">Swimming crab</name>
    <name type="synonym">Neptunus trituberculatus</name>
    <dbReference type="NCBI Taxonomy" id="210409"/>
    <lineage>
        <taxon>Eukaryota</taxon>
        <taxon>Metazoa</taxon>
        <taxon>Ecdysozoa</taxon>
        <taxon>Arthropoda</taxon>
        <taxon>Crustacea</taxon>
        <taxon>Multicrustacea</taxon>
        <taxon>Malacostraca</taxon>
        <taxon>Eumalacostraca</taxon>
        <taxon>Eucarida</taxon>
        <taxon>Decapoda</taxon>
        <taxon>Pleocyemata</taxon>
        <taxon>Brachyura</taxon>
        <taxon>Eubrachyura</taxon>
        <taxon>Portunoidea</taxon>
        <taxon>Portunidae</taxon>
        <taxon>Portuninae</taxon>
        <taxon>Portunus</taxon>
    </lineage>
</organism>
<name>A0A5B7E2Z0_PORTR</name>
<dbReference type="GO" id="GO:0042262">
    <property type="term" value="P:DNA protection"/>
    <property type="evidence" value="ECO:0007669"/>
    <property type="project" value="InterPro"/>
</dbReference>
<comment type="subunit">
    <text evidence="3">Monomer.</text>
</comment>
<comment type="catalytic activity">
    <reaction evidence="7">
        <text>8-oxo-dATP + H2O = 8-oxo-dAMP + diphosphate + H(+)</text>
        <dbReference type="Rhea" id="RHEA:65396"/>
        <dbReference type="ChEBI" id="CHEBI:15377"/>
        <dbReference type="ChEBI" id="CHEBI:15378"/>
        <dbReference type="ChEBI" id="CHEBI:33019"/>
        <dbReference type="ChEBI" id="CHEBI:71361"/>
        <dbReference type="ChEBI" id="CHEBI:172871"/>
    </reaction>
    <physiologicalReaction direction="left-to-right" evidence="7">
        <dbReference type="Rhea" id="RHEA:65397"/>
    </physiologicalReaction>
</comment>
<dbReference type="OrthoDB" id="408303at2759"/>
<evidence type="ECO:0000256" key="9">
    <source>
        <dbReference type="ARBA" id="ARBA00024486"/>
    </source>
</evidence>
<dbReference type="PANTHER" id="PTHR43758:SF2">
    <property type="entry name" value="OXIDIZED PURINE NUCLEOSIDE TRIPHOSPHATE HYDROLASE"/>
    <property type="match status" value="1"/>
</dbReference>
<keyword evidence="6" id="KW-0460">Magnesium</keyword>
<evidence type="ECO:0000256" key="10">
    <source>
        <dbReference type="ARBA" id="ARBA00024596"/>
    </source>
</evidence>
<proteinExistence type="inferred from homology"/>
<dbReference type="Pfam" id="PF01154">
    <property type="entry name" value="HMG_CoA_synt_N"/>
    <property type="match status" value="2"/>
</dbReference>
<dbReference type="GO" id="GO:0008413">
    <property type="term" value="F:8-oxo-7,8-dihydroguanosine triphosphate pyrophosphatase activity"/>
    <property type="evidence" value="ECO:0007669"/>
    <property type="project" value="InterPro"/>
</dbReference>
<dbReference type="Gene3D" id="3.40.47.10">
    <property type="match status" value="2"/>
</dbReference>
<dbReference type="InterPro" id="IPR016039">
    <property type="entry name" value="Thiolase-like"/>
</dbReference>
<dbReference type="InterPro" id="IPR000086">
    <property type="entry name" value="NUDIX_hydrolase_dom"/>
</dbReference>
<evidence type="ECO:0000256" key="2">
    <source>
        <dbReference type="ARBA" id="ARBA00005582"/>
    </source>
</evidence>
<keyword evidence="24" id="KW-1185">Reference proteome</keyword>
<dbReference type="InterPro" id="IPR015797">
    <property type="entry name" value="NUDIX_hydrolase-like_dom_sf"/>
</dbReference>
<evidence type="ECO:0000256" key="7">
    <source>
        <dbReference type="ARBA" id="ARBA00024448"/>
    </source>
</evidence>
<comment type="catalytic activity">
    <reaction evidence="8">
        <text>2-oxo-dATP + H2O = 2-oxo-dAMP + diphosphate + H(+)</text>
        <dbReference type="Rhea" id="RHEA:31583"/>
        <dbReference type="ChEBI" id="CHEBI:15377"/>
        <dbReference type="ChEBI" id="CHEBI:15378"/>
        <dbReference type="ChEBI" id="CHEBI:33019"/>
        <dbReference type="ChEBI" id="CHEBI:63212"/>
        <dbReference type="ChEBI" id="CHEBI:77897"/>
        <dbReference type="EC" id="3.6.1.56"/>
    </reaction>
    <physiologicalReaction direction="left-to-right" evidence="8">
        <dbReference type="Rhea" id="RHEA:31584"/>
    </physiologicalReaction>
</comment>
<evidence type="ECO:0000256" key="5">
    <source>
        <dbReference type="ARBA" id="ARBA00022801"/>
    </source>
</evidence>
<comment type="catalytic activity">
    <reaction evidence="10">
        <text>2-oxo-ATP + H2O = 2-oxo-AMP + diphosphate + H(+)</text>
        <dbReference type="Rhea" id="RHEA:67392"/>
        <dbReference type="ChEBI" id="CHEBI:15377"/>
        <dbReference type="ChEBI" id="CHEBI:15378"/>
        <dbReference type="ChEBI" id="CHEBI:33019"/>
        <dbReference type="ChEBI" id="CHEBI:71395"/>
        <dbReference type="ChEBI" id="CHEBI:172878"/>
    </reaction>
    <physiologicalReaction direction="left-to-right" evidence="10">
        <dbReference type="Rhea" id="RHEA:67393"/>
    </physiologicalReaction>
</comment>